<protein>
    <recommendedName>
        <fullName evidence="8">Nucleoside ABC transporter, permease protein 2</fullName>
    </recommendedName>
</protein>
<feature type="transmembrane region" description="Helical" evidence="6">
    <location>
        <begin position="65"/>
        <end position="88"/>
    </location>
</feature>
<evidence type="ECO:0000256" key="2">
    <source>
        <dbReference type="ARBA" id="ARBA00022475"/>
    </source>
</evidence>
<evidence type="ECO:0008006" key="8">
    <source>
        <dbReference type="Google" id="ProtNLM"/>
    </source>
</evidence>
<evidence type="ECO:0000256" key="3">
    <source>
        <dbReference type="ARBA" id="ARBA00022692"/>
    </source>
</evidence>
<dbReference type="PANTHER" id="PTHR43370">
    <property type="entry name" value="SUGAR ABC TRANSPORTER INTEGRAL MEMBRANE PROTEIN-RELATED"/>
    <property type="match status" value="1"/>
</dbReference>
<evidence type="ECO:0000313" key="7">
    <source>
        <dbReference type="EMBL" id="CAA9528196.1"/>
    </source>
</evidence>
<evidence type="ECO:0000256" key="1">
    <source>
        <dbReference type="ARBA" id="ARBA00004651"/>
    </source>
</evidence>
<feature type="transmembrane region" description="Helical" evidence="6">
    <location>
        <begin position="198"/>
        <end position="217"/>
    </location>
</feature>
<keyword evidence="4 6" id="KW-1133">Transmembrane helix</keyword>
<organism evidence="7">
    <name type="scientific">uncultured Thermomicrobiales bacterium</name>
    <dbReference type="NCBI Taxonomy" id="1645740"/>
    <lineage>
        <taxon>Bacteria</taxon>
        <taxon>Pseudomonadati</taxon>
        <taxon>Thermomicrobiota</taxon>
        <taxon>Thermomicrobia</taxon>
        <taxon>Thermomicrobiales</taxon>
        <taxon>environmental samples</taxon>
    </lineage>
</organism>
<feature type="transmembrane region" description="Helical" evidence="6">
    <location>
        <begin position="95"/>
        <end position="113"/>
    </location>
</feature>
<evidence type="ECO:0000256" key="4">
    <source>
        <dbReference type="ARBA" id="ARBA00022989"/>
    </source>
</evidence>
<accession>A0A6J4TN36</accession>
<evidence type="ECO:0000256" key="6">
    <source>
        <dbReference type="SAM" id="Phobius"/>
    </source>
</evidence>
<feature type="transmembrane region" description="Helical" evidence="6">
    <location>
        <begin position="277"/>
        <end position="294"/>
    </location>
</feature>
<evidence type="ECO:0000256" key="5">
    <source>
        <dbReference type="ARBA" id="ARBA00023136"/>
    </source>
</evidence>
<comment type="subcellular location">
    <subcellularLocation>
        <location evidence="1">Cell membrane</location>
        <topology evidence="1">Multi-pass membrane protein</topology>
    </subcellularLocation>
</comment>
<keyword evidence="2" id="KW-1003">Cell membrane</keyword>
<reference evidence="7" key="1">
    <citation type="submission" date="2020-02" db="EMBL/GenBank/DDBJ databases">
        <authorList>
            <person name="Meier V. D."/>
        </authorList>
    </citation>
    <scope>NUCLEOTIDE SEQUENCE</scope>
    <source>
        <strain evidence="7">AVDCRST_MAG73</strain>
    </source>
</reference>
<sequence length="312" mass="31998">MTDLPVADFLSALLGSGLLLAVPLLLAALGEAFAERAGLLNLGIEGMMLGGAFAGFAVALETGRIAAGVAAGAALGVALGSGFGLLTIWLRVDQVLTGLAITILGSGLTGFLYRDLYGGQNRPLPTTAARLDLPVLTDVPVVGRALFGQPLLVYLAWAAVPIAALVLGRTRFGLAVRAVGEAPFAADAAGIGVAQTRFAAILIGGAAAGLGGAFLAVVDVRTFTDNMTLGQGFLALALTMLGRWRPWRILAGALLFGMLRSLETGLPILGMDVRPEFVGMLPYLGLLAALVVLARRAAMPAALGVPYERGRR</sequence>
<dbReference type="GO" id="GO:0022857">
    <property type="term" value="F:transmembrane transporter activity"/>
    <property type="evidence" value="ECO:0007669"/>
    <property type="project" value="InterPro"/>
</dbReference>
<dbReference type="GO" id="GO:0005886">
    <property type="term" value="C:plasma membrane"/>
    <property type="evidence" value="ECO:0007669"/>
    <property type="project" value="UniProtKB-SubCell"/>
</dbReference>
<keyword evidence="5 6" id="KW-0472">Membrane</keyword>
<dbReference type="PANTHER" id="PTHR43370:SF2">
    <property type="entry name" value="ABC TRANSPORTER PERMEASE PROTEIN"/>
    <property type="match status" value="1"/>
</dbReference>
<gene>
    <name evidence="7" type="ORF">AVDCRST_MAG73-698</name>
</gene>
<proteinExistence type="predicted"/>
<feature type="transmembrane region" description="Helical" evidence="6">
    <location>
        <begin position="151"/>
        <end position="168"/>
    </location>
</feature>
<dbReference type="AlphaFoldDB" id="A0A6J4TN36"/>
<dbReference type="CDD" id="cd06580">
    <property type="entry name" value="TM_PBP1_transp_TpRbsC_like"/>
    <property type="match status" value="1"/>
</dbReference>
<feature type="transmembrane region" description="Helical" evidence="6">
    <location>
        <begin position="39"/>
        <end position="59"/>
    </location>
</feature>
<name>A0A6J4TN36_9BACT</name>
<dbReference type="InterPro" id="IPR001851">
    <property type="entry name" value="ABC_transp_permease"/>
</dbReference>
<dbReference type="Pfam" id="PF02653">
    <property type="entry name" value="BPD_transp_2"/>
    <property type="match status" value="1"/>
</dbReference>
<dbReference type="EMBL" id="CADCWE010000041">
    <property type="protein sequence ID" value="CAA9528196.1"/>
    <property type="molecule type" value="Genomic_DNA"/>
</dbReference>
<keyword evidence="3 6" id="KW-0812">Transmembrane</keyword>
<feature type="transmembrane region" description="Helical" evidence="6">
    <location>
        <begin position="6"/>
        <end position="27"/>
    </location>
</feature>